<accession>A0A834LTQ2</accession>
<evidence type="ECO:0000313" key="2">
    <source>
        <dbReference type="Proteomes" id="UP000626092"/>
    </source>
</evidence>
<evidence type="ECO:0000313" key="1">
    <source>
        <dbReference type="EMBL" id="KAF7152005.1"/>
    </source>
</evidence>
<sequence>MVHFGSIMQIDLCTCKSVHLSESHFGLSLVNFWMSELLNRKSSIQGKVASGYLNAIFDLSGSWLIEAADAENLAFDGYFIAASPLVLQDTVKKSVPSH</sequence>
<dbReference type="GO" id="GO:0009626">
    <property type="term" value="P:plant-type hypersensitive response"/>
    <property type="evidence" value="ECO:0007669"/>
    <property type="project" value="TreeGrafter"/>
</dbReference>
<organism evidence="1 2">
    <name type="scientific">Rhododendron simsii</name>
    <name type="common">Sims's rhododendron</name>
    <dbReference type="NCBI Taxonomy" id="118357"/>
    <lineage>
        <taxon>Eukaryota</taxon>
        <taxon>Viridiplantae</taxon>
        <taxon>Streptophyta</taxon>
        <taxon>Embryophyta</taxon>
        <taxon>Tracheophyta</taxon>
        <taxon>Spermatophyta</taxon>
        <taxon>Magnoliopsida</taxon>
        <taxon>eudicotyledons</taxon>
        <taxon>Gunneridae</taxon>
        <taxon>Pentapetalae</taxon>
        <taxon>asterids</taxon>
        <taxon>Ericales</taxon>
        <taxon>Ericaceae</taxon>
        <taxon>Ericoideae</taxon>
        <taxon>Rhodoreae</taxon>
        <taxon>Rhododendron</taxon>
    </lineage>
</organism>
<dbReference type="Proteomes" id="UP000626092">
    <property type="component" value="Unassembled WGS sequence"/>
</dbReference>
<dbReference type="PANTHER" id="PTHR33199">
    <property type="entry name" value="MACPF DOMAIN-CONTAINING PROTEIN CAD1"/>
    <property type="match status" value="1"/>
</dbReference>
<dbReference type="AlphaFoldDB" id="A0A834LTQ2"/>
<dbReference type="OrthoDB" id="1366754at2759"/>
<dbReference type="GO" id="GO:0005886">
    <property type="term" value="C:plasma membrane"/>
    <property type="evidence" value="ECO:0007669"/>
    <property type="project" value="TreeGrafter"/>
</dbReference>
<reference evidence="1" key="1">
    <citation type="submission" date="2019-11" db="EMBL/GenBank/DDBJ databases">
        <authorList>
            <person name="Liu Y."/>
            <person name="Hou J."/>
            <person name="Li T.-Q."/>
            <person name="Guan C.-H."/>
            <person name="Wu X."/>
            <person name="Wu H.-Z."/>
            <person name="Ling F."/>
            <person name="Zhang R."/>
            <person name="Shi X.-G."/>
            <person name="Ren J.-P."/>
            <person name="Chen E.-F."/>
            <person name="Sun J.-M."/>
        </authorList>
    </citation>
    <scope>NUCLEOTIDE SEQUENCE</scope>
    <source>
        <strain evidence="1">Adult_tree_wgs_1</strain>
        <tissue evidence="1">Leaves</tissue>
    </source>
</reference>
<gene>
    <name evidence="1" type="ORF">RHSIM_Rhsim01G0113900</name>
</gene>
<comment type="caution">
    <text evidence="1">The sequence shown here is derived from an EMBL/GenBank/DDBJ whole genome shotgun (WGS) entry which is preliminary data.</text>
</comment>
<keyword evidence="2" id="KW-1185">Reference proteome</keyword>
<proteinExistence type="predicted"/>
<dbReference type="GO" id="GO:2000031">
    <property type="term" value="P:regulation of salicylic acid mediated signaling pathway"/>
    <property type="evidence" value="ECO:0007669"/>
    <property type="project" value="InterPro"/>
</dbReference>
<dbReference type="PANTHER" id="PTHR33199:SF2">
    <property type="entry name" value="OS02G0475300 PROTEIN"/>
    <property type="match status" value="1"/>
</dbReference>
<dbReference type="EMBL" id="WJXA01000001">
    <property type="protein sequence ID" value="KAF7152005.1"/>
    <property type="molecule type" value="Genomic_DNA"/>
</dbReference>
<name>A0A834LTQ2_RHOSS</name>
<protein>
    <submittedName>
        <fullName evidence="1">Uncharacterized protein</fullName>
    </submittedName>
</protein>
<dbReference type="InterPro" id="IPR044663">
    <property type="entry name" value="CAD1/NSL1-like"/>
</dbReference>